<evidence type="ECO:0000259" key="2">
    <source>
        <dbReference type="Pfam" id="PF14403"/>
    </source>
</evidence>
<proteinExistence type="predicted"/>
<name>A0A494TKH8_SPHPE</name>
<dbReference type="Gene3D" id="3.40.50.11290">
    <property type="match status" value="1"/>
</dbReference>
<dbReference type="PANTHER" id="PTHR34595:SF2">
    <property type="entry name" value="BLR2978 PROTEIN"/>
    <property type="match status" value="1"/>
</dbReference>
<protein>
    <submittedName>
        <fullName evidence="3">Uncharacterized protein</fullName>
    </submittedName>
</protein>
<dbReference type="AlphaFoldDB" id="A0A494TKH8"/>
<reference evidence="3 4" key="1">
    <citation type="submission" date="2018-09" db="EMBL/GenBank/DDBJ databases">
        <title>Sphingomonas peninsula sp. nov., isolated from fildes peninsula, Antarctic soil.</title>
        <authorList>
            <person name="Yingchao G."/>
        </authorList>
    </citation>
    <scope>NUCLEOTIDE SEQUENCE [LARGE SCALE GENOMIC DNA]</scope>
    <source>
        <strain evidence="3 4">YZ-8</strain>
    </source>
</reference>
<dbReference type="InterPro" id="IPR025841">
    <property type="entry name" value="CP_ATPgrasp_2"/>
</dbReference>
<evidence type="ECO:0000259" key="1">
    <source>
        <dbReference type="Pfam" id="PF04168"/>
    </source>
</evidence>
<evidence type="ECO:0000313" key="4">
    <source>
        <dbReference type="Proteomes" id="UP000276254"/>
    </source>
</evidence>
<accession>A0A494TKH8</accession>
<evidence type="ECO:0000313" key="3">
    <source>
        <dbReference type="EMBL" id="AYJ86321.1"/>
    </source>
</evidence>
<dbReference type="Proteomes" id="UP000276254">
    <property type="component" value="Chromosome"/>
</dbReference>
<dbReference type="OrthoDB" id="9804079at2"/>
<dbReference type="Pfam" id="PF04168">
    <property type="entry name" value="Alpha-E"/>
    <property type="match status" value="1"/>
</dbReference>
<feature type="domain" description="Circularly permuted ATP-grasp type 2" evidence="2">
    <location>
        <begin position="90"/>
        <end position="468"/>
    </location>
</feature>
<dbReference type="KEGG" id="spha:D3Y57_10555"/>
<dbReference type="EMBL" id="CP032829">
    <property type="protein sequence ID" value="AYJ86321.1"/>
    <property type="molecule type" value="Genomic_DNA"/>
</dbReference>
<dbReference type="PANTHER" id="PTHR34595">
    <property type="entry name" value="BLR5612 PROTEIN"/>
    <property type="match status" value="1"/>
</dbReference>
<dbReference type="SUPFAM" id="SSF56059">
    <property type="entry name" value="Glutathione synthetase ATP-binding domain-like"/>
    <property type="match status" value="1"/>
</dbReference>
<dbReference type="InterPro" id="IPR007296">
    <property type="entry name" value="DUF403"/>
</dbReference>
<gene>
    <name evidence="3" type="ORF">D3Y57_10555</name>
</gene>
<sequence length="824" mass="88775">MASPASLPVSEEIASDWLASYRATAPRGDVLRDTANPQMWQAMLTEVAVASGGDLSLARARIQRQADEIGTGFRLPGDGDDRKWPLSPLPVMIDAPEWQSIADGVVQRANLMELLLADIYGPQRLTEGGLLPAAVINGSSHFLRPMMGLEPPGGWHLHFFAVDIGRGPDGEWRVIEDHTRTPTGAGYALENRLAMSRVFDQLQSRLHIARLAPFFADVRAGIAASCHRSDPRIGLLTPGRYNQSYAEQAHIARYLGLLLVEGEDLAVHDDQLYLRTIEGLKRVDALWRRVDPRLLDPLAFDSRSRIGVPGLIDAMAAGNVVIANSPGAGVLESSAIAAFLPRLSVRMTGEDLRIPNIATWWCGQDRQRDQVIERLDRFIIAPAFKTNPRGLPNGARIGADLSAIERSNLIDDIYRRGIDYVGQETVHLSTLPTVGENGLEPRPFTIRVFATRDSYGAWQVMPGGFARIGLETDIRAAVMGEGAFSADVCIVGTKPVAPVTLVAATDAIAIRRNPGTLPSRVADNLFWLGRYLERAEGVLALVRASIGGSVDVDGGAPIASATLKRLESLLIGSGAATKRANSPNPTTVALASAALSDADENYSVRALLYRARDIGEGSRERLSTDVWHLLEAPFPNADRIGQSASEMHQRFAALAGLSAENMGRTAGWRFLDCGRRIERAGTVCRLLRAFSGPDATADDLAMLLELTNSQIGYRQRYPTGVSAAAVRDLVGLDAGNPRSLAFQVAAMVGHLDALPRLSDDGMAEEQQSAAAAIAAFVATLTAATLDLHQIQGLENRLFALSDAIANRFFLRGGAPLRATGMTLA</sequence>
<dbReference type="InterPro" id="IPR051680">
    <property type="entry name" value="ATP-dep_Glu-Cys_Ligase-2"/>
</dbReference>
<feature type="domain" description="DUF403" evidence="1">
    <location>
        <begin position="517"/>
        <end position="809"/>
    </location>
</feature>
<keyword evidence="4" id="KW-1185">Reference proteome</keyword>
<organism evidence="3 4">
    <name type="scientific">Sphingomonas paeninsulae</name>
    <dbReference type="NCBI Taxonomy" id="2319844"/>
    <lineage>
        <taxon>Bacteria</taxon>
        <taxon>Pseudomonadati</taxon>
        <taxon>Pseudomonadota</taxon>
        <taxon>Alphaproteobacteria</taxon>
        <taxon>Sphingomonadales</taxon>
        <taxon>Sphingomonadaceae</taxon>
        <taxon>Sphingomonas</taxon>
    </lineage>
</organism>
<dbReference type="Pfam" id="PF14403">
    <property type="entry name" value="CP_ATPgrasp_2"/>
    <property type="match status" value="1"/>
</dbReference>